<evidence type="ECO:0000259" key="3">
    <source>
        <dbReference type="Pfam" id="PF08588"/>
    </source>
</evidence>
<dbReference type="PANTHER" id="PTHR34826:SF2">
    <property type="entry name" value="UPF0590 PROTEIN C409.17C"/>
    <property type="match status" value="1"/>
</dbReference>
<dbReference type="InterPro" id="IPR036390">
    <property type="entry name" value="WH_DNA-bd_sf"/>
</dbReference>
<dbReference type="PANTHER" id="PTHR34826">
    <property type="entry name" value="UPF0590 PROTEIN C409.17C"/>
    <property type="match status" value="1"/>
</dbReference>
<reference evidence="4" key="1">
    <citation type="submission" date="2023-06" db="EMBL/GenBank/DDBJ databases">
        <title>Survivors Of The Sea: Transcriptome response of Skeletonema marinoi to long-term dormancy.</title>
        <authorList>
            <person name="Pinder M.I.M."/>
            <person name="Kourtchenko O."/>
            <person name="Robertson E.K."/>
            <person name="Larsson T."/>
            <person name="Maumus F."/>
            <person name="Osuna-Cruz C.M."/>
            <person name="Vancaester E."/>
            <person name="Stenow R."/>
            <person name="Vandepoele K."/>
            <person name="Ploug H."/>
            <person name="Bruchert V."/>
            <person name="Godhe A."/>
            <person name="Topel M."/>
        </authorList>
    </citation>
    <scope>NUCLEOTIDE SEQUENCE</scope>
    <source>
        <strain evidence="4">R05AC</strain>
    </source>
</reference>
<comment type="caution">
    <text evidence="4">The sequence shown here is derived from an EMBL/GenBank/DDBJ whole genome shotgun (WGS) entry which is preliminary data.</text>
</comment>
<keyword evidence="2" id="KW-1133">Transmembrane helix</keyword>
<dbReference type="Proteomes" id="UP001224775">
    <property type="component" value="Unassembled WGS sequence"/>
</dbReference>
<feature type="transmembrane region" description="Helical" evidence="2">
    <location>
        <begin position="231"/>
        <end position="251"/>
    </location>
</feature>
<keyword evidence="2" id="KW-0472">Membrane</keyword>
<evidence type="ECO:0000256" key="1">
    <source>
        <dbReference type="SAM" id="MobiDB-lite"/>
    </source>
</evidence>
<keyword evidence="2" id="KW-0812">Transmembrane</keyword>
<dbReference type="InterPro" id="IPR036388">
    <property type="entry name" value="WH-like_DNA-bd_sf"/>
</dbReference>
<keyword evidence="5" id="KW-1185">Reference proteome</keyword>
<feature type="transmembrane region" description="Helical" evidence="2">
    <location>
        <begin position="202"/>
        <end position="225"/>
    </location>
</feature>
<feature type="domain" description="Domain of unknown function at the cortex 1" evidence="3">
    <location>
        <begin position="384"/>
        <end position="605"/>
    </location>
</feature>
<evidence type="ECO:0000256" key="2">
    <source>
        <dbReference type="SAM" id="Phobius"/>
    </source>
</evidence>
<accession>A0AAD9D8N7</accession>
<dbReference type="CDD" id="cd04371">
    <property type="entry name" value="DEP"/>
    <property type="match status" value="1"/>
</dbReference>
<organism evidence="4 5">
    <name type="scientific">Skeletonema marinoi</name>
    <dbReference type="NCBI Taxonomy" id="267567"/>
    <lineage>
        <taxon>Eukaryota</taxon>
        <taxon>Sar</taxon>
        <taxon>Stramenopiles</taxon>
        <taxon>Ochrophyta</taxon>
        <taxon>Bacillariophyta</taxon>
        <taxon>Coscinodiscophyceae</taxon>
        <taxon>Thalassiosirophycidae</taxon>
        <taxon>Thalassiosirales</taxon>
        <taxon>Skeletonemataceae</taxon>
        <taxon>Skeletonema</taxon>
        <taxon>Skeletonema marinoi-dohrnii complex</taxon>
    </lineage>
</organism>
<dbReference type="Gene3D" id="1.10.10.10">
    <property type="entry name" value="Winged helix-like DNA-binding domain superfamily/Winged helix DNA-binding domain"/>
    <property type="match status" value="1"/>
</dbReference>
<proteinExistence type="predicted"/>
<protein>
    <submittedName>
        <fullName evidence="4">DUF1769 domain-containing protein</fullName>
    </submittedName>
</protein>
<evidence type="ECO:0000313" key="4">
    <source>
        <dbReference type="EMBL" id="KAK1738326.1"/>
    </source>
</evidence>
<feature type="compositionally biased region" description="Polar residues" evidence="1">
    <location>
        <begin position="1"/>
        <end position="33"/>
    </location>
</feature>
<name>A0AAD9D8N7_9STRA</name>
<dbReference type="AlphaFoldDB" id="A0AAD9D8N7"/>
<dbReference type="Pfam" id="PF08588">
    <property type="entry name" value="Duc1"/>
    <property type="match status" value="1"/>
</dbReference>
<dbReference type="InterPro" id="IPR013897">
    <property type="entry name" value="Duc1"/>
</dbReference>
<evidence type="ECO:0000313" key="5">
    <source>
        <dbReference type="Proteomes" id="UP001224775"/>
    </source>
</evidence>
<dbReference type="SUPFAM" id="SSF46785">
    <property type="entry name" value="Winged helix' DNA-binding domain"/>
    <property type="match status" value="1"/>
</dbReference>
<gene>
    <name evidence="4" type="ORF">QTG54_010995</name>
</gene>
<dbReference type="EMBL" id="JATAAI010000021">
    <property type="protein sequence ID" value="KAK1738326.1"/>
    <property type="molecule type" value="Genomic_DNA"/>
</dbReference>
<sequence>MTQNSSVATYSSSGSDVTNARNGKSPQDSTAHSPLNYADAHKLAIRLRDGMRTHTKDRKWRFKQYRNCFKASHAIDWSMKNEVSEIVAVQRLNELISFGFLCHVVDPNKTIRVGETRTLYFRMVDDLIDDDIGANNPDQNHLIDGKVGNSTRTVCSANTISLQLKLDGVNHVLQETVAELNATQGKMEMLQQQVLSLVSNQISMMGIIILLYLYIVFVSVVHQFVPGVSGFWWWLGFTLLPIAILVASVVCGMRCQTMWSDVDSSNLIAPMGSIETETSATAEDIGDSIIHTEKSRLIHPQKSFVRRQSITSMISKSMSSLMNRKSMRRLSSGIDKSILHAREAYSLPDVEEWPHRPLFVCLNTPVCSNHKIPEYGLGACPIGVPFKFESDLFVGQCLIRLKGASSDDPEGDEEYFTGRKRIFQSVIQGQFKEKVNVADVLTGHEFARPLKNLPHPWVLKTATNFIGKVTPGANIVVHTNQPHVEALLSGSSQVIRGDMPGNEPEIACKNLVEDCSVLGGAFKDGNVPVARRKRILSNPARCKEYSFDCETVYTFEFYQNLFDASSYSLDLGFTKIGCSKVLDSQPIQWLGKMRDGRYLWSFQIWHEKLLKAAASYK</sequence>
<feature type="region of interest" description="Disordered" evidence="1">
    <location>
        <begin position="1"/>
        <end position="34"/>
    </location>
</feature>